<dbReference type="InterPro" id="IPR036265">
    <property type="entry name" value="HIT-like_sf"/>
</dbReference>
<proteinExistence type="predicted"/>
<dbReference type="EMBL" id="PYGF01000007">
    <property type="protein sequence ID" value="PSL03452.1"/>
    <property type="molecule type" value="Genomic_DNA"/>
</dbReference>
<evidence type="ECO:0000256" key="4">
    <source>
        <dbReference type="PIRSR" id="PIRSR639383-2"/>
    </source>
</evidence>
<dbReference type="InterPro" id="IPR052908">
    <property type="entry name" value="AP-4-A_phosphorylase"/>
</dbReference>
<keyword evidence="8" id="KW-1185">Reference proteome</keyword>
<name>A0A2P8E1X5_9BACT</name>
<evidence type="ECO:0000259" key="6">
    <source>
        <dbReference type="PROSITE" id="PS51084"/>
    </source>
</evidence>
<reference evidence="7 8" key="1">
    <citation type="submission" date="2018-03" db="EMBL/GenBank/DDBJ databases">
        <title>Genomic Encyclopedia of Archaeal and Bacterial Type Strains, Phase II (KMG-II): from individual species to whole genera.</title>
        <authorList>
            <person name="Goeker M."/>
        </authorList>
    </citation>
    <scope>NUCLEOTIDE SEQUENCE [LARGE SCALE GENOMIC DNA]</scope>
    <source>
        <strain evidence="7 8">DSM 28057</strain>
    </source>
</reference>
<feature type="binding site" evidence="4">
    <location>
        <position position="258"/>
    </location>
    <ligand>
        <name>substrate</name>
    </ligand>
</feature>
<dbReference type="Gene3D" id="3.40.50.150">
    <property type="entry name" value="Vaccinia Virus protein VP39"/>
    <property type="match status" value="1"/>
</dbReference>
<dbReference type="PROSITE" id="PS00892">
    <property type="entry name" value="HIT_1"/>
    <property type="match status" value="1"/>
</dbReference>
<dbReference type="SUPFAM" id="SSF53335">
    <property type="entry name" value="S-adenosyl-L-methionine-dependent methyltransferases"/>
    <property type="match status" value="1"/>
</dbReference>
<dbReference type="InterPro" id="IPR039383">
    <property type="entry name" value="FHIT"/>
</dbReference>
<dbReference type="CDD" id="cd01275">
    <property type="entry name" value="FHIT"/>
    <property type="match status" value="1"/>
</dbReference>
<sequence length="285" mass="32774">MKNKFSHLTAKEREKLSYPARLLLDKTLLRGKILDFGCGFGKDVEILQSKGLDIQGYDRHYFPTYPQGKFDTIICFYVLNVLMLEEQTKVLLEISQILKPGGIAYFAVRRDVKKSGFRNHKIHQKPTYQCNVILPFQSVFRNENCEIYEYQHINHLIHEDGQSCIFCNPSKDMELIAESASVYAIYDKYPVGNGHALIIPKRHVENFFDLSLKEHAALFFVLNHIKTQLQNLFNPDGFNVGINIGEKAGQTIPHVHIHLIPRYAGDIDDPEGGVRGVIPQRRKYK</sequence>
<dbReference type="Proteomes" id="UP000240708">
    <property type="component" value="Unassembled WGS sequence"/>
</dbReference>
<dbReference type="PANTHER" id="PTHR42997">
    <property type="entry name" value="HIT FAMILY HYDROLASE"/>
    <property type="match status" value="1"/>
</dbReference>
<dbReference type="GO" id="GO:0000166">
    <property type="term" value="F:nucleotide binding"/>
    <property type="evidence" value="ECO:0007669"/>
    <property type="project" value="UniProtKB-KW"/>
</dbReference>
<dbReference type="OrthoDB" id="9784774at2"/>
<evidence type="ECO:0000313" key="7">
    <source>
        <dbReference type="EMBL" id="PSL03452.1"/>
    </source>
</evidence>
<dbReference type="Pfam" id="PF01230">
    <property type="entry name" value="HIT"/>
    <property type="match status" value="1"/>
</dbReference>
<dbReference type="Gene3D" id="3.30.428.10">
    <property type="entry name" value="HIT-like"/>
    <property type="match status" value="1"/>
</dbReference>
<accession>A0A2P8E1X5</accession>
<gene>
    <name evidence="7" type="ORF">CLV48_107170</name>
</gene>
<feature type="short sequence motif" description="Histidine triad motif" evidence="5">
    <location>
        <begin position="254"/>
        <end position="258"/>
    </location>
</feature>
<evidence type="ECO:0000256" key="1">
    <source>
        <dbReference type="ARBA" id="ARBA00022741"/>
    </source>
</evidence>
<dbReference type="InterPro" id="IPR011146">
    <property type="entry name" value="HIT-like"/>
</dbReference>
<dbReference type="InterPro" id="IPR029063">
    <property type="entry name" value="SAM-dependent_MTases_sf"/>
</dbReference>
<organism evidence="7 8">
    <name type="scientific">Cecembia rubra</name>
    <dbReference type="NCBI Taxonomy" id="1485585"/>
    <lineage>
        <taxon>Bacteria</taxon>
        <taxon>Pseudomonadati</taxon>
        <taxon>Bacteroidota</taxon>
        <taxon>Cytophagia</taxon>
        <taxon>Cytophagales</taxon>
        <taxon>Cyclobacteriaceae</taxon>
        <taxon>Cecembia</taxon>
    </lineage>
</organism>
<evidence type="ECO:0000313" key="8">
    <source>
        <dbReference type="Proteomes" id="UP000240708"/>
    </source>
</evidence>
<keyword evidence="1" id="KW-0547">Nucleotide-binding</keyword>
<dbReference type="InterPro" id="IPR019808">
    <property type="entry name" value="Histidine_triad_CS"/>
</dbReference>
<feature type="active site" description="Tele-AMP-histidine intermediate" evidence="3">
    <location>
        <position position="256"/>
    </location>
</feature>
<evidence type="ECO:0000256" key="2">
    <source>
        <dbReference type="ARBA" id="ARBA00022801"/>
    </source>
</evidence>
<dbReference type="SUPFAM" id="SSF54197">
    <property type="entry name" value="HIT-like"/>
    <property type="match status" value="1"/>
</dbReference>
<dbReference type="PROSITE" id="PS51084">
    <property type="entry name" value="HIT_2"/>
    <property type="match status" value="1"/>
</dbReference>
<evidence type="ECO:0000256" key="3">
    <source>
        <dbReference type="PIRSR" id="PIRSR639383-1"/>
    </source>
</evidence>
<feature type="domain" description="HIT" evidence="6">
    <location>
        <begin position="162"/>
        <end position="269"/>
    </location>
</feature>
<dbReference type="GO" id="GO:0016787">
    <property type="term" value="F:hydrolase activity"/>
    <property type="evidence" value="ECO:0007669"/>
    <property type="project" value="UniProtKB-KW"/>
</dbReference>
<dbReference type="CDD" id="cd02440">
    <property type="entry name" value="AdoMet_MTases"/>
    <property type="match status" value="1"/>
</dbReference>
<protein>
    <submittedName>
        <fullName evidence="7">Diadenosine tetraphosphate (Ap4A) HIT family hydrolase</fullName>
    </submittedName>
</protein>
<dbReference type="PANTHER" id="PTHR42997:SF1">
    <property type="entry name" value="AP-4-A PHOSPHORYLASE"/>
    <property type="match status" value="1"/>
</dbReference>
<comment type="caution">
    <text evidence="7">The sequence shown here is derived from an EMBL/GenBank/DDBJ whole genome shotgun (WGS) entry which is preliminary data.</text>
</comment>
<dbReference type="AlphaFoldDB" id="A0A2P8E1X5"/>
<dbReference type="RefSeq" id="WP_106567830.1">
    <property type="nucleotide sequence ID" value="NZ_PYGF01000007.1"/>
</dbReference>
<evidence type="ECO:0000256" key="5">
    <source>
        <dbReference type="PROSITE-ProRule" id="PRU00464"/>
    </source>
</evidence>
<dbReference type="Pfam" id="PF13489">
    <property type="entry name" value="Methyltransf_23"/>
    <property type="match status" value="1"/>
</dbReference>
<keyword evidence="2 7" id="KW-0378">Hydrolase</keyword>